<reference evidence="1" key="1">
    <citation type="submission" date="2018-05" db="EMBL/GenBank/DDBJ databases">
        <authorList>
            <person name="Lanie J.A."/>
            <person name="Ng W.-L."/>
            <person name="Kazmierczak K.M."/>
            <person name="Andrzejewski T.M."/>
            <person name="Davidsen T.M."/>
            <person name="Wayne K.J."/>
            <person name="Tettelin H."/>
            <person name="Glass J.I."/>
            <person name="Rusch D."/>
            <person name="Podicherti R."/>
            <person name="Tsui H.-C.T."/>
            <person name="Winkler M.E."/>
        </authorList>
    </citation>
    <scope>NUCLEOTIDE SEQUENCE</scope>
</reference>
<accession>A0A382D5U1</accession>
<sequence length="52" mass="5799">VSLIHPELVELAAEAMLEKKAQDVRIIDLRNLTAIVDYFVICSADSEPQMKA</sequence>
<gene>
    <name evidence="1" type="ORF">METZ01_LOCUS186238</name>
</gene>
<feature type="non-terminal residue" evidence="1">
    <location>
        <position position="1"/>
    </location>
</feature>
<dbReference type="AlphaFoldDB" id="A0A382D5U1"/>
<protein>
    <recommendedName>
        <fullName evidence="2">Ribosome silencing factor</fullName>
    </recommendedName>
</protein>
<proteinExistence type="predicted"/>
<dbReference type="EMBL" id="UINC01037620">
    <property type="protein sequence ID" value="SVB33384.1"/>
    <property type="molecule type" value="Genomic_DNA"/>
</dbReference>
<evidence type="ECO:0008006" key="2">
    <source>
        <dbReference type="Google" id="ProtNLM"/>
    </source>
</evidence>
<organism evidence="1">
    <name type="scientific">marine metagenome</name>
    <dbReference type="NCBI Taxonomy" id="408172"/>
    <lineage>
        <taxon>unclassified sequences</taxon>
        <taxon>metagenomes</taxon>
        <taxon>ecological metagenomes</taxon>
    </lineage>
</organism>
<dbReference type="Gene3D" id="3.30.460.10">
    <property type="entry name" value="Beta Polymerase, domain 2"/>
    <property type="match status" value="1"/>
</dbReference>
<dbReference type="SUPFAM" id="SSF81301">
    <property type="entry name" value="Nucleotidyltransferase"/>
    <property type="match status" value="1"/>
</dbReference>
<dbReference type="Pfam" id="PF02410">
    <property type="entry name" value="RsfS"/>
    <property type="match status" value="1"/>
</dbReference>
<feature type="non-terminal residue" evidence="1">
    <location>
        <position position="52"/>
    </location>
</feature>
<name>A0A382D5U1_9ZZZZ</name>
<dbReference type="InterPro" id="IPR043519">
    <property type="entry name" value="NT_sf"/>
</dbReference>
<evidence type="ECO:0000313" key="1">
    <source>
        <dbReference type="EMBL" id="SVB33384.1"/>
    </source>
</evidence>